<dbReference type="Pfam" id="PF00710">
    <property type="entry name" value="Asparaginase"/>
    <property type="match status" value="1"/>
</dbReference>
<dbReference type="RefSeq" id="WP_091656558.1">
    <property type="nucleotide sequence ID" value="NZ_FONT01000001.1"/>
</dbReference>
<evidence type="ECO:0000256" key="3">
    <source>
        <dbReference type="ARBA" id="ARBA00012920"/>
    </source>
</evidence>
<dbReference type="GO" id="GO:0006528">
    <property type="term" value="P:asparagine metabolic process"/>
    <property type="evidence" value="ECO:0007669"/>
    <property type="project" value="InterPro"/>
</dbReference>
<dbReference type="InterPro" id="IPR027475">
    <property type="entry name" value="Asparaginase/glutaminase_AS2"/>
</dbReference>
<dbReference type="FunFam" id="3.40.50.1170:FF:000001">
    <property type="entry name" value="L-asparaginase 2"/>
    <property type="match status" value="1"/>
</dbReference>
<dbReference type="EC" id="3.5.1.1" evidence="3"/>
<name>A0A1I1ZNZ1_9BACI</name>
<dbReference type="AlphaFoldDB" id="A0A1I1ZNZ1"/>
<proteinExistence type="inferred from homology"/>
<dbReference type="PROSITE" id="PS00917">
    <property type="entry name" value="ASN_GLN_ASE_2"/>
    <property type="match status" value="1"/>
</dbReference>
<dbReference type="STRING" id="930128.SAMN05192532_101359"/>
<dbReference type="InterPro" id="IPR020827">
    <property type="entry name" value="Asparaginase/glutaminase_AS1"/>
</dbReference>
<evidence type="ECO:0000313" key="12">
    <source>
        <dbReference type="EMBL" id="SFE33416.1"/>
    </source>
</evidence>
<dbReference type="SUPFAM" id="SSF53774">
    <property type="entry name" value="Glutaminase/Asparaginase"/>
    <property type="match status" value="1"/>
</dbReference>
<dbReference type="SMART" id="SM00870">
    <property type="entry name" value="Asparaginase"/>
    <property type="match status" value="1"/>
</dbReference>
<feature type="domain" description="Asparaginase/glutaminase C-terminal" evidence="11">
    <location>
        <begin position="209"/>
        <end position="323"/>
    </location>
</feature>
<evidence type="ECO:0000313" key="13">
    <source>
        <dbReference type="Proteomes" id="UP000199516"/>
    </source>
</evidence>
<dbReference type="InterPro" id="IPR037152">
    <property type="entry name" value="L-asparaginase_N_sf"/>
</dbReference>
<evidence type="ECO:0000256" key="5">
    <source>
        <dbReference type="ARBA" id="ARBA00049366"/>
    </source>
</evidence>
<keyword evidence="4" id="KW-0378">Hydrolase</keyword>
<dbReference type="Gene3D" id="3.40.50.1170">
    <property type="entry name" value="L-asparaginase, N-terminal domain"/>
    <property type="match status" value="1"/>
</dbReference>
<feature type="domain" description="L-asparaginase N-terminal" evidence="10">
    <location>
        <begin position="4"/>
        <end position="193"/>
    </location>
</feature>
<comment type="catalytic activity">
    <reaction evidence="5">
        <text>L-asparagine + H2O = L-aspartate + NH4(+)</text>
        <dbReference type="Rhea" id="RHEA:21016"/>
        <dbReference type="ChEBI" id="CHEBI:15377"/>
        <dbReference type="ChEBI" id="CHEBI:28938"/>
        <dbReference type="ChEBI" id="CHEBI:29991"/>
        <dbReference type="ChEBI" id="CHEBI:58048"/>
        <dbReference type="EC" id="3.5.1.1"/>
    </reaction>
</comment>
<feature type="active site" description="O-isoaspartyl threonine intermediate" evidence="6">
    <location>
        <position position="12"/>
    </location>
</feature>
<dbReference type="PRINTS" id="PR00139">
    <property type="entry name" value="ASNGLNASE"/>
</dbReference>
<dbReference type="InterPro" id="IPR027473">
    <property type="entry name" value="L-asparaginase_C"/>
</dbReference>
<dbReference type="InterPro" id="IPR027474">
    <property type="entry name" value="L-asparaginase_N"/>
</dbReference>
<feature type="active site" evidence="9">
    <location>
        <position position="88"/>
    </location>
</feature>
<dbReference type="Proteomes" id="UP000199516">
    <property type="component" value="Unassembled WGS sequence"/>
</dbReference>
<dbReference type="InterPro" id="IPR040919">
    <property type="entry name" value="Asparaginase_C"/>
</dbReference>
<protein>
    <recommendedName>
        <fullName evidence="3">asparaginase</fullName>
        <ecNumber evidence="3">3.5.1.1</ecNumber>
    </recommendedName>
</protein>
<feature type="binding site" evidence="7">
    <location>
        <position position="55"/>
    </location>
    <ligand>
        <name>substrate</name>
    </ligand>
</feature>
<dbReference type="PANTHER" id="PTHR11707:SF28">
    <property type="entry name" value="60 KDA LYSOPHOSPHOLIPASE"/>
    <property type="match status" value="1"/>
</dbReference>
<feature type="binding site" evidence="7">
    <location>
        <begin position="88"/>
        <end position="89"/>
    </location>
    <ligand>
        <name>substrate</name>
    </ligand>
</feature>
<dbReference type="Pfam" id="PF17763">
    <property type="entry name" value="Asparaginase_C"/>
    <property type="match status" value="1"/>
</dbReference>
<dbReference type="OrthoDB" id="9788068at2"/>
<evidence type="ECO:0000256" key="8">
    <source>
        <dbReference type="PROSITE-ProRule" id="PRU10099"/>
    </source>
</evidence>
<evidence type="ECO:0000256" key="6">
    <source>
        <dbReference type="PIRSR" id="PIRSR001220-1"/>
    </source>
</evidence>
<gene>
    <name evidence="12" type="ORF">SAMN05192532_101359</name>
</gene>
<evidence type="ECO:0000256" key="1">
    <source>
        <dbReference type="ARBA" id="ARBA00010518"/>
    </source>
</evidence>
<comment type="similarity">
    <text evidence="1">Belongs to the asparaginase 1 family.</text>
</comment>
<sequence>MKTILVIHTGGTIAMQKNQQTGGVSLSAANPLSAWDHSLPEGIDVITEHFLGIPSPHMTPAHMVELYHFLSKRMKETNAYGAVITHGTDTLEETAFVLDLLHADRDTPIVITGAMRSSNELISDGPHNFISALRTALSDASRGRGVLAVMNDEIHEAREVTKTHTTNLAAFSSPNSGPVGAIRNNSVIFHHPPHQTKSLFTVTRLNKTVPLLKTYSGMDPAILQYFLSQPIDGLVLEAMGAGNVPPALTNDIRAFIERDIPVTLASRCPSGAVQPIYSYEGGGKYLEDLGVILCGSLNGVKARLIIMAALESGAATDEIQYIMRDF</sequence>
<dbReference type="PIRSF" id="PIRSF500176">
    <property type="entry name" value="L_ASNase"/>
    <property type="match status" value="1"/>
</dbReference>
<organism evidence="12 13">
    <name type="scientific">Alteribacillus iranensis</name>
    <dbReference type="NCBI Taxonomy" id="930128"/>
    <lineage>
        <taxon>Bacteria</taxon>
        <taxon>Bacillati</taxon>
        <taxon>Bacillota</taxon>
        <taxon>Bacilli</taxon>
        <taxon>Bacillales</taxon>
        <taxon>Bacillaceae</taxon>
        <taxon>Alteribacillus</taxon>
    </lineage>
</organism>
<evidence type="ECO:0000256" key="7">
    <source>
        <dbReference type="PIRSR" id="PIRSR001220-2"/>
    </source>
</evidence>
<dbReference type="InterPro" id="IPR036152">
    <property type="entry name" value="Asp/glu_Ase-like_sf"/>
</dbReference>
<dbReference type="CDD" id="cd08964">
    <property type="entry name" value="L-asparaginase_II"/>
    <property type="match status" value="1"/>
</dbReference>
<comment type="subunit">
    <text evidence="2">Homotetramer.</text>
</comment>
<dbReference type="PIRSF" id="PIRSF001220">
    <property type="entry name" value="L-ASNase_gatD"/>
    <property type="match status" value="1"/>
</dbReference>
<evidence type="ECO:0000256" key="4">
    <source>
        <dbReference type="ARBA" id="ARBA00022801"/>
    </source>
</evidence>
<reference evidence="12 13" key="1">
    <citation type="submission" date="2016-10" db="EMBL/GenBank/DDBJ databases">
        <authorList>
            <person name="de Groot N.N."/>
        </authorList>
    </citation>
    <scope>NUCLEOTIDE SEQUENCE [LARGE SCALE GENOMIC DNA]</scope>
    <source>
        <strain evidence="12 13">DSM 23995</strain>
    </source>
</reference>
<evidence type="ECO:0000259" key="11">
    <source>
        <dbReference type="Pfam" id="PF17763"/>
    </source>
</evidence>
<keyword evidence="13" id="KW-1185">Reference proteome</keyword>
<accession>A0A1I1ZNZ1</accession>
<dbReference type="InterPro" id="IPR004550">
    <property type="entry name" value="AsnASE_II"/>
</dbReference>
<evidence type="ECO:0000256" key="2">
    <source>
        <dbReference type="ARBA" id="ARBA00011881"/>
    </source>
</evidence>
<dbReference type="PANTHER" id="PTHR11707">
    <property type="entry name" value="L-ASPARAGINASE"/>
    <property type="match status" value="1"/>
</dbReference>
<feature type="active site" evidence="8">
    <location>
        <position position="12"/>
    </location>
</feature>
<dbReference type="Gene3D" id="3.40.50.40">
    <property type="match status" value="1"/>
</dbReference>
<dbReference type="PROSITE" id="PS51732">
    <property type="entry name" value="ASN_GLN_ASE_3"/>
    <property type="match status" value="1"/>
</dbReference>
<dbReference type="SFLD" id="SFLDS00057">
    <property type="entry name" value="Glutaminase/Asparaginase"/>
    <property type="match status" value="1"/>
</dbReference>
<dbReference type="EMBL" id="FONT01000001">
    <property type="protein sequence ID" value="SFE33416.1"/>
    <property type="molecule type" value="Genomic_DNA"/>
</dbReference>
<dbReference type="PROSITE" id="PS00144">
    <property type="entry name" value="ASN_GLN_ASE_1"/>
    <property type="match status" value="1"/>
</dbReference>
<dbReference type="GO" id="GO:0004067">
    <property type="term" value="F:asparaginase activity"/>
    <property type="evidence" value="ECO:0007669"/>
    <property type="project" value="UniProtKB-UniRule"/>
</dbReference>
<dbReference type="InterPro" id="IPR006034">
    <property type="entry name" value="Asparaginase/glutaminase-like"/>
</dbReference>
<evidence type="ECO:0000259" key="10">
    <source>
        <dbReference type="Pfam" id="PF00710"/>
    </source>
</evidence>
<evidence type="ECO:0000256" key="9">
    <source>
        <dbReference type="PROSITE-ProRule" id="PRU10100"/>
    </source>
</evidence>